<sequence>MTDTENAVTVAPEQPVALPAGATDATCAADLADFLHVPVLRCAIERSNESWKAVVEVGSILDVEKALQANGKLLYGAKMTVQALDSATAKRDQSRDARGQAYRNLYVLNLPLDVTTEQLKEMFSAHGTVTHCVILAMLDAQARRRGFVDMEDAESAARAVQALHGYTWHGYPMDVSYALVQRGNGPVQNDEELAESTAIEVTINPVILIDEEDVHELILKYAKPVRVAYPTGRHNGRPVNVRVEMATAEEAKRVYYALLSHSINGEPLPVRRVI</sequence>
<proteinExistence type="predicted"/>
<evidence type="ECO:0000256" key="2">
    <source>
        <dbReference type="PROSITE-ProRule" id="PRU00176"/>
    </source>
</evidence>
<name>A0AAF0ES89_9BASI</name>
<dbReference type="Gene3D" id="3.30.70.330">
    <property type="match status" value="1"/>
</dbReference>
<dbReference type="InterPro" id="IPR012677">
    <property type="entry name" value="Nucleotide-bd_a/b_plait_sf"/>
</dbReference>
<organism evidence="4 5">
    <name type="scientific">Malassezia cuniculi</name>
    <dbReference type="NCBI Taxonomy" id="948313"/>
    <lineage>
        <taxon>Eukaryota</taxon>
        <taxon>Fungi</taxon>
        <taxon>Dikarya</taxon>
        <taxon>Basidiomycota</taxon>
        <taxon>Ustilaginomycotina</taxon>
        <taxon>Malasseziomycetes</taxon>
        <taxon>Malasseziales</taxon>
        <taxon>Malasseziaceae</taxon>
        <taxon>Malassezia</taxon>
    </lineage>
</organism>
<evidence type="ECO:0000313" key="5">
    <source>
        <dbReference type="Proteomes" id="UP001219933"/>
    </source>
</evidence>
<keyword evidence="1 2" id="KW-0694">RNA-binding</keyword>
<dbReference type="Pfam" id="PF00076">
    <property type="entry name" value="RRM_1"/>
    <property type="match status" value="1"/>
</dbReference>
<dbReference type="CDD" id="cd00590">
    <property type="entry name" value="RRM_SF"/>
    <property type="match status" value="2"/>
</dbReference>
<dbReference type="SUPFAM" id="SSF54928">
    <property type="entry name" value="RNA-binding domain, RBD"/>
    <property type="match status" value="2"/>
</dbReference>
<gene>
    <name evidence="4" type="ORF">MCUN1_002904</name>
</gene>
<feature type="domain" description="RRM" evidence="3">
    <location>
        <begin position="103"/>
        <end position="180"/>
    </location>
</feature>
<keyword evidence="5" id="KW-1185">Reference proteome</keyword>
<dbReference type="GO" id="GO:0003729">
    <property type="term" value="F:mRNA binding"/>
    <property type="evidence" value="ECO:0007669"/>
    <property type="project" value="TreeGrafter"/>
</dbReference>
<dbReference type="EMBL" id="CP119880">
    <property type="protein sequence ID" value="WFD36033.1"/>
    <property type="molecule type" value="Genomic_DNA"/>
</dbReference>
<accession>A0AAF0ES89</accession>
<dbReference type="AlphaFoldDB" id="A0AAF0ES89"/>
<protein>
    <recommendedName>
        <fullName evidence="3">RRM domain-containing protein</fullName>
    </recommendedName>
</protein>
<dbReference type="PANTHER" id="PTHR48025">
    <property type="entry name" value="OS02G0815200 PROTEIN"/>
    <property type="match status" value="1"/>
</dbReference>
<dbReference type="Proteomes" id="UP001219933">
    <property type="component" value="Chromosome 4"/>
</dbReference>
<reference evidence="4" key="1">
    <citation type="submission" date="2023-03" db="EMBL/GenBank/DDBJ databases">
        <title>Mating type loci evolution in Malassezia.</title>
        <authorList>
            <person name="Coelho M.A."/>
        </authorList>
    </citation>
    <scope>NUCLEOTIDE SEQUENCE</scope>
    <source>
        <strain evidence="4">CBS 11721</strain>
    </source>
</reference>
<dbReference type="InterPro" id="IPR050502">
    <property type="entry name" value="Euk_RNA-bind_prot"/>
</dbReference>
<dbReference type="GO" id="GO:0005634">
    <property type="term" value="C:nucleus"/>
    <property type="evidence" value="ECO:0007669"/>
    <property type="project" value="TreeGrafter"/>
</dbReference>
<dbReference type="InterPro" id="IPR000504">
    <property type="entry name" value="RRM_dom"/>
</dbReference>
<dbReference type="InterPro" id="IPR035979">
    <property type="entry name" value="RBD_domain_sf"/>
</dbReference>
<evidence type="ECO:0000313" key="4">
    <source>
        <dbReference type="EMBL" id="WFD36033.1"/>
    </source>
</evidence>
<dbReference type="SMART" id="SM00360">
    <property type="entry name" value="RRM"/>
    <property type="match status" value="2"/>
</dbReference>
<dbReference type="PROSITE" id="PS50102">
    <property type="entry name" value="RRM"/>
    <property type="match status" value="1"/>
</dbReference>
<evidence type="ECO:0000256" key="1">
    <source>
        <dbReference type="ARBA" id="ARBA00022884"/>
    </source>
</evidence>
<dbReference type="PANTHER" id="PTHR48025:SF1">
    <property type="entry name" value="RRM DOMAIN-CONTAINING PROTEIN"/>
    <property type="match status" value="1"/>
</dbReference>
<evidence type="ECO:0000259" key="3">
    <source>
        <dbReference type="PROSITE" id="PS50102"/>
    </source>
</evidence>